<dbReference type="Proteomes" id="UP000023152">
    <property type="component" value="Unassembled WGS sequence"/>
</dbReference>
<feature type="non-terminal residue" evidence="1">
    <location>
        <position position="1"/>
    </location>
</feature>
<dbReference type="AlphaFoldDB" id="X6N1C6"/>
<keyword evidence="2" id="KW-1185">Reference proteome</keyword>
<evidence type="ECO:0000313" key="1">
    <source>
        <dbReference type="EMBL" id="ETO19713.1"/>
    </source>
</evidence>
<accession>X6N1C6</accession>
<proteinExistence type="predicted"/>
<reference evidence="1 2" key="1">
    <citation type="journal article" date="2013" name="Curr. Biol.">
        <title>The Genome of the Foraminiferan Reticulomyxa filosa.</title>
        <authorList>
            <person name="Glockner G."/>
            <person name="Hulsmann N."/>
            <person name="Schleicher M."/>
            <person name="Noegel A.A."/>
            <person name="Eichinger L."/>
            <person name="Gallinger C."/>
            <person name="Pawlowski J."/>
            <person name="Sierra R."/>
            <person name="Euteneuer U."/>
            <person name="Pillet L."/>
            <person name="Moustafa A."/>
            <person name="Platzer M."/>
            <person name="Groth M."/>
            <person name="Szafranski K."/>
            <person name="Schliwa M."/>
        </authorList>
    </citation>
    <scope>NUCLEOTIDE SEQUENCE [LARGE SCALE GENOMIC DNA]</scope>
</reference>
<dbReference type="EMBL" id="ASPP01013368">
    <property type="protein sequence ID" value="ETO19713.1"/>
    <property type="molecule type" value="Genomic_DNA"/>
</dbReference>
<protein>
    <submittedName>
        <fullName evidence="1">Uncharacterized protein</fullName>
    </submittedName>
</protein>
<sequence length="166" mass="19122">ILKKKKKKNRPYLTKVYELKVKLYEEIPRDIAEVVKKSELYHCCEEVLKCILETIRILPQPLRQVIVRMKDRVKQSPSILLEWLLSVVFSPLLLNPDDWLVVIGNPSFSHDTAHNNIQAIVNQLMHIVVGLQSKQNNVSSADSITEHGQSKTSYDFTIDFNQPTTV</sequence>
<organism evidence="1 2">
    <name type="scientific">Reticulomyxa filosa</name>
    <dbReference type="NCBI Taxonomy" id="46433"/>
    <lineage>
        <taxon>Eukaryota</taxon>
        <taxon>Sar</taxon>
        <taxon>Rhizaria</taxon>
        <taxon>Retaria</taxon>
        <taxon>Foraminifera</taxon>
        <taxon>Monothalamids</taxon>
        <taxon>Reticulomyxidae</taxon>
        <taxon>Reticulomyxa</taxon>
    </lineage>
</organism>
<feature type="non-terminal residue" evidence="1">
    <location>
        <position position="166"/>
    </location>
</feature>
<evidence type="ECO:0000313" key="2">
    <source>
        <dbReference type="Proteomes" id="UP000023152"/>
    </source>
</evidence>
<name>X6N1C6_RETFI</name>
<comment type="caution">
    <text evidence="1">The sequence shown here is derived from an EMBL/GenBank/DDBJ whole genome shotgun (WGS) entry which is preliminary data.</text>
</comment>
<gene>
    <name evidence="1" type="ORF">RFI_17517</name>
</gene>